<dbReference type="EMBL" id="PVRR01000003">
    <property type="protein sequence ID" value="PRT39549.1"/>
    <property type="molecule type" value="Genomic_DNA"/>
</dbReference>
<keyword evidence="1" id="KW-0670">Pyruvate</keyword>
<evidence type="ECO:0000313" key="2">
    <source>
        <dbReference type="EMBL" id="PRT39549.1"/>
    </source>
</evidence>
<reference evidence="2 4" key="2">
    <citation type="submission" date="2018-03" db="EMBL/GenBank/DDBJ databases">
        <title>Genotypic and phenotypic analysis of antagonistic Bacillus spp. isolated from rhizosphere soil of plants in Tibet.</title>
        <authorList>
            <person name="Borriss R."/>
            <person name="Lasch P."/>
            <person name="Wu L."/>
            <person name="Wu H."/>
            <person name="Gao X."/>
        </authorList>
    </citation>
    <scope>NUCLEOTIDE SEQUENCE [LARGE SCALE GENOMIC DNA]</scope>
    <source>
        <strain evidence="2 4">NMSW16</strain>
    </source>
</reference>
<dbReference type="Gene3D" id="3.40.50.970">
    <property type="match status" value="1"/>
</dbReference>
<comment type="caution">
    <text evidence="1">The sequence shown here is derived from an EMBL/GenBank/DDBJ whole genome shotgun (WGS) entry which is preliminary data.</text>
</comment>
<accession>A0A2A8FWV9</accession>
<dbReference type="Proteomes" id="UP000223364">
    <property type="component" value="Unassembled WGS sequence"/>
</dbReference>
<dbReference type="EMBL" id="NUSP01000017">
    <property type="protein sequence ID" value="PHD58409.1"/>
    <property type="molecule type" value="Genomic_DNA"/>
</dbReference>
<reference evidence="1 3" key="1">
    <citation type="submission" date="2017-09" db="EMBL/GenBank/DDBJ databases">
        <title>Large-scale bioinformatics analysis of Bacillus genomes uncovers conserved roles of natural products in bacterial physiology.</title>
        <authorList>
            <consortium name="Agbiome Team Llc"/>
            <person name="Bleich R.M."/>
            <person name="Grubbs K.J."/>
            <person name="Santa Maria K.C."/>
            <person name="Allen S.E."/>
            <person name="Farag S."/>
            <person name="Shank E.A."/>
            <person name="Bowers A."/>
        </authorList>
    </citation>
    <scope>NUCLEOTIDE SEQUENCE [LARGE SCALE GENOMIC DNA]</scope>
    <source>
        <strain evidence="1 3">AFS044295</strain>
    </source>
</reference>
<name>A0A2A8FWV9_9BACI</name>
<evidence type="ECO:0000313" key="1">
    <source>
        <dbReference type="EMBL" id="PHD58409.1"/>
    </source>
</evidence>
<dbReference type="Proteomes" id="UP000239236">
    <property type="component" value="Unassembled WGS sequence"/>
</dbReference>
<gene>
    <name evidence="2" type="ORF">C6357_12680</name>
    <name evidence="1" type="ORF">COF57_19110</name>
</gene>
<dbReference type="AlphaFoldDB" id="A0A2A8FWV9"/>
<keyword evidence="4" id="KW-1185">Reference proteome</keyword>
<sequence>MGKVSLDYTKLVSLFGSEKKQAFKADNEIELTAVLTKMSFNKNQLTFVEVVMSQGDQPELLAKLGKRFGQQNA</sequence>
<proteinExistence type="predicted"/>
<organism evidence="1 3">
    <name type="scientific">Bacillus wiedmannii</name>
    <dbReference type="NCBI Taxonomy" id="1890302"/>
    <lineage>
        <taxon>Bacteria</taxon>
        <taxon>Bacillati</taxon>
        <taxon>Bacillota</taxon>
        <taxon>Bacilli</taxon>
        <taxon>Bacillales</taxon>
        <taxon>Bacillaceae</taxon>
        <taxon>Bacillus</taxon>
        <taxon>Bacillus cereus group</taxon>
    </lineage>
</organism>
<evidence type="ECO:0000313" key="3">
    <source>
        <dbReference type="Proteomes" id="UP000223364"/>
    </source>
</evidence>
<evidence type="ECO:0000313" key="4">
    <source>
        <dbReference type="Proteomes" id="UP000239236"/>
    </source>
</evidence>
<protein>
    <submittedName>
        <fullName evidence="1">Indolepyruvate decarboxylase</fullName>
    </submittedName>
</protein>